<organism evidence="2 3">
    <name type="scientific">Planobispora takensis</name>
    <dbReference type="NCBI Taxonomy" id="1367882"/>
    <lineage>
        <taxon>Bacteria</taxon>
        <taxon>Bacillati</taxon>
        <taxon>Actinomycetota</taxon>
        <taxon>Actinomycetes</taxon>
        <taxon>Streptosporangiales</taxon>
        <taxon>Streptosporangiaceae</taxon>
        <taxon>Planobispora</taxon>
    </lineage>
</organism>
<keyword evidence="3" id="KW-1185">Reference proteome</keyword>
<dbReference type="AlphaFoldDB" id="A0A8J3T0K2"/>
<reference evidence="2" key="1">
    <citation type="submission" date="2021-01" db="EMBL/GenBank/DDBJ databases">
        <title>Whole genome shotgun sequence of Planobispora takensis NBRC 109077.</title>
        <authorList>
            <person name="Komaki H."/>
            <person name="Tamura T."/>
        </authorList>
    </citation>
    <scope>NUCLEOTIDE SEQUENCE</scope>
    <source>
        <strain evidence="2">NBRC 109077</strain>
    </source>
</reference>
<sequence>MEAVESAGRLSGLPPRLGGQYENDRPRDIAGHVGLDQGFQPPGETFVIIGKQCPLKKPIKVLTCHMRHIAERTERGSASSAQ</sequence>
<proteinExistence type="predicted"/>
<evidence type="ECO:0000313" key="3">
    <source>
        <dbReference type="Proteomes" id="UP000634476"/>
    </source>
</evidence>
<name>A0A8J3T0K2_9ACTN</name>
<protein>
    <submittedName>
        <fullName evidence="2">Uncharacterized protein</fullName>
    </submittedName>
</protein>
<comment type="caution">
    <text evidence="2">The sequence shown here is derived from an EMBL/GenBank/DDBJ whole genome shotgun (WGS) entry which is preliminary data.</text>
</comment>
<feature type="compositionally biased region" description="Low complexity" evidence="1">
    <location>
        <begin position="8"/>
        <end position="19"/>
    </location>
</feature>
<evidence type="ECO:0000256" key="1">
    <source>
        <dbReference type="SAM" id="MobiDB-lite"/>
    </source>
</evidence>
<gene>
    <name evidence="2" type="ORF">Pta02_42290</name>
</gene>
<evidence type="ECO:0000313" key="2">
    <source>
        <dbReference type="EMBL" id="GII02221.1"/>
    </source>
</evidence>
<dbReference type="Proteomes" id="UP000634476">
    <property type="component" value="Unassembled WGS sequence"/>
</dbReference>
<feature type="region of interest" description="Disordered" evidence="1">
    <location>
        <begin position="1"/>
        <end position="36"/>
    </location>
</feature>
<accession>A0A8J3T0K2</accession>
<dbReference type="EMBL" id="BOOK01000031">
    <property type="protein sequence ID" value="GII02221.1"/>
    <property type="molecule type" value="Genomic_DNA"/>
</dbReference>